<evidence type="ECO:0000256" key="1">
    <source>
        <dbReference type="SAM" id="Phobius"/>
    </source>
</evidence>
<dbReference type="FunCoup" id="A0A5C7EJ61">
    <property type="interactions" value="82"/>
</dbReference>
<dbReference type="Gene3D" id="3.30.450.20">
    <property type="entry name" value="PAS domain"/>
    <property type="match status" value="1"/>
</dbReference>
<gene>
    <name evidence="6" type="ORF">FR698_06300</name>
</gene>
<dbReference type="PANTHER" id="PTHR44757">
    <property type="entry name" value="DIGUANYLATE CYCLASE DGCP"/>
    <property type="match status" value="1"/>
</dbReference>
<dbReference type="InterPro" id="IPR001633">
    <property type="entry name" value="EAL_dom"/>
</dbReference>
<evidence type="ECO:0000259" key="4">
    <source>
        <dbReference type="PROSITE" id="PS50883"/>
    </source>
</evidence>
<feature type="domain" description="PAC" evidence="3">
    <location>
        <begin position="304"/>
        <end position="357"/>
    </location>
</feature>
<protein>
    <submittedName>
        <fullName evidence="6">EAL domain-containing protein</fullName>
    </submittedName>
</protein>
<name>A0A5C7EJ61_9PROT</name>
<dbReference type="OrthoDB" id="9813903at2"/>
<dbReference type="Gene3D" id="3.30.70.270">
    <property type="match status" value="1"/>
</dbReference>
<dbReference type="Pfam" id="PF00990">
    <property type="entry name" value="GGDEF"/>
    <property type="match status" value="1"/>
</dbReference>
<dbReference type="InterPro" id="IPR000160">
    <property type="entry name" value="GGDEF_dom"/>
</dbReference>
<dbReference type="InterPro" id="IPR052155">
    <property type="entry name" value="Biofilm_reg_signaling"/>
</dbReference>
<dbReference type="RefSeq" id="WP_147799323.1">
    <property type="nucleotide sequence ID" value="NZ_VPFL01000006.1"/>
</dbReference>
<reference evidence="6 7" key="1">
    <citation type="submission" date="2019-08" db="EMBL/GenBank/DDBJ databases">
        <title>Pelomicrobium methylotrophicum gen. nov., sp. nov. a moderately thermophilic, facultatively anaerobic, lithoautotrophic and methylotrophic bacterium isolated from a terrestrial mud volcano.</title>
        <authorList>
            <person name="Slobodkina G.B."/>
            <person name="Merkel A.Y."/>
            <person name="Slobodkin A.I."/>
        </authorList>
    </citation>
    <scope>NUCLEOTIDE SEQUENCE [LARGE SCALE GENOMIC DNA]</scope>
    <source>
        <strain evidence="6 7">SM250</strain>
    </source>
</reference>
<dbReference type="CDD" id="cd01949">
    <property type="entry name" value="GGDEF"/>
    <property type="match status" value="1"/>
</dbReference>
<dbReference type="AlphaFoldDB" id="A0A5C7EJ61"/>
<feature type="domain" description="GGDEF" evidence="5">
    <location>
        <begin position="389"/>
        <end position="522"/>
    </location>
</feature>
<evidence type="ECO:0000313" key="7">
    <source>
        <dbReference type="Proteomes" id="UP000321201"/>
    </source>
</evidence>
<dbReference type="InParanoid" id="A0A5C7EJ61"/>
<dbReference type="SMART" id="SM00267">
    <property type="entry name" value="GGDEF"/>
    <property type="match status" value="1"/>
</dbReference>
<evidence type="ECO:0000259" key="5">
    <source>
        <dbReference type="PROSITE" id="PS50887"/>
    </source>
</evidence>
<comment type="caution">
    <text evidence="6">The sequence shown here is derived from an EMBL/GenBank/DDBJ whole genome shotgun (WGS) entry which is preliminary data.</text>
</comment>
<dbReference type="CDD" id="cd01948">
    <property type="entry name" value="EAL"/>
    <property type="match status" value="1"/>
</dbReference>
<sequence length="792" mass="86654">MAETMALSARRWLRPRVVMVAGFTVVLILMVALVITGLARLAEWIARLDRIVQAQGMKVQAMADLLVVTRQRGELLGTLFADRIARQQAEAYRRFEALGRQSAQLMDRLEALEPNHSRPASLEELLKVGRALERSRDAMAEALRAGKENRALDLRLAQAIPDGKFEALLTEAWASQRAGMLQAMAEARARAREAYLFLGVLGGGLGVIGVLVAVLIIRHIGRAEAALHREKERAEVALHSIAEGVITTDASGRIEVLNAVAEQLTGWRSSEARGLPLETVYVALDEETLKPLERGFGTATGRTFVTRTAILQARDGRRLPVEEACSPIRGPDGAVTGLVVVFHDVSHVRAMAQRLTWQASHDALTGLANRREFERRLAYLLESSKTDGRQHALLYLDLDRFKVVNDTCGHGAGDELLRQLAAVMHVKIRGSDTLARIGGDEFGVLLEACPAEQAIRIANGLREIVRDFRFHWKDRAFSVGVSIGLVIVDAGSGSVAEVLDAADASCYAAKRKGGSRVELYRPGTDLMRSPQGDVAMVHQLTGALERGGFRLYRQRIAPVTEGEGCPHYEILVRMVDESGQLLAPNDFIPAAERFNLLPLVDRWVVTALLDFLSREAEGQAGGRESCYSINLSGASINDSTFADFLRRQLGTRRLPGRRLCFEVTETTAISNLIKAGEFMHEMRALGCRFALDDFGVGMSSFAYLKHLPVDFLKIDGSFVRDLATNAVDYAIVDAINRIAHLLGMETVAEFVTDRVTLDKLKELQVDYAQGDLIGAPEPLVARLSGGSSAAAA</sequence>
<accession>A0A5C7EJ61</accession>
<dbReference type="GO" id="GO:0006355">
    <property type="term" value="P:regulation of DNA-templated transcription"/>
    <property type="evidence" value="ECO:0007669"/>
    <property type="project" value="InterPro"/>
</dbReference>
<dbReference type="InterPro" id="IPR000700">
    <property type="entry name" value="PAS-assoc_C"/>
</dbReference>
<dbReference type="GO" id="GO:0003824">
    <property type="term" value="F:catalytic activity"/>
    <property type="evidence" value="ECO:0007669"/>
    <property type="project" value="UniProtKB-ARBA"/>
</dbReference>
<evidence type="ECO:0000259" key="2">
    <source>
        <dbReference type="PROSITE" id="PS50112"/>
    </source>
</evidence>
<dbReference type="InterPro" id="IPR035919">
    <property type="entry name" value="EAL_sf"/>
</dbReference>
<dbReference type="PROSITE" id="PS50113">
    <property type="entry name" value="PAC"/>
    <property type="match status" value="1"/>
</dbReference>
<feature type="domain" description="EAL" evidence="4">
    <location>
        <begin position="533"/>
        <end position="790"/>
    </location>
</feature>
<proteinExistence type="predicted"/>
<dbReference type="NCBIfam" id="TIGR00229">
    <property type="entry name" value="sensory_box"/>
    <property type="match status" value="1"/>
</dbReference>
<dbReference type="InterPro" id="IPR043128">
    <property type="entry name" value="Rev_trsase/Diguanyl_cyclase"/>
</dbReference>
<dbReference type="PROSITE" id="PS50883">
    <property type="entry name" value="EAL"/>
    <property type="match status" value="1"/>
</dbReference>
<dbReference type="SMART" id="SM00052">
    <property type="entry name" value="EAL"/>
    <property type="match status" value="1"/>
</dbReference>
<keyword evidence="1" id="KW-0812">Transmembrane</keyword>
<evidence type="ECO:0000313" key="6">
    <source>
        <dbReference type="EMBL" id="TXF12455.1"/>
    </source>
</evidence>
<keyword evidence="1" id="KW-1133">Transmembrane helix</keyword>
<dbReference type="Gene3D" id="3.20.20.450">
    <property type="entry name" value="EAL domain"/>
    <property type="match status" value="1"/>
</dbReference>
<dbReference type="CDD" id="cd00130">
    <property type="entry name" value="PAS"/>
    <property type="match status" value="1"/>
</dbReference>
<feature type="domain" description="PAS" evidence="2">
    <location>
        <begin position="230"/>
        <end position="274"/>
    </location>
</feature>
<organism evidence="6 7">
    <name type="scientific">Pelomicrobium methylotrophicum</name>
    <dbReference type="NCBI Taxonomy" id="2602750"/>
    <lineage>
        <taxon>Bacteria</taxon>
        <taxon>Pseudomonadati</taxon>
        <taxon>Pseudomonadota</taxon>
        <taxon>Hydrogenophilia</taxon>
        <taxon>Hydrogenophilia incertae sedis</taxon>
        <taxon>Pelomicrobium</taxon>
    </lineage>
</organism>
<keyword evidence="7" id="KW-1185">Reference proteome</keyword>
<feature type="transmembrane region" description="Helical" evidence="1">
    <location>
        <begin position="194"/>
        <end position="217"/>
    </location>
</feature>
<dbReference type="NCBIfam" id="TIGR00254">
    <property type="entry name" value="GGDEF"/>
    <property type="match status" value="1"/>
</dbReference>
<evidence type="ECO:0000259" key="3">
    <source>
        <dbReference type="PROSITE" id="PS50113"/>
    </source>
</evidence>
<dbReference type="SUPFAM" id="SSF55785">
    <property type="entry name" value="PYP-like sensor domain (PAS domain)"/>
    <property type="match status" value="1"/>
</dbReference>
<dbReference type="Proteomes" id="UP000321201">
    <property type="component" value="Unassembled WGS sequence"/>
</dbReference>
<dbReference type="InterPro" id="IPR000014">
    <property type="entry name" value="PAS"/>
</dbReference>
<dbReference type="InterPro" id="IPR035965">
    <property type="entry name" value="PAS-like_dom_sf"/>
</dbReference>
<dbReference type="Pfam" id="PF00563">
    <property type="entry name" value="EAL"/>
    <property type="match status" value="1"/>
</dbReference>
<keyword evidence="1" id="KW-0472">Membrane</keyword>
<dbReference type="SUPFAM" id="SSF141868">
    <property type="entry name" value="EAL domain-like"/>
    <property type="match status" value="1"/>
</dbReference>
<dbReference type="PROSITE" id="PS50112">
    <property type="entry name" value="PAS"/>
    <property type="match status" value="1"/>
</dbReference>
<dbReference type="InterPro" id="IPR029787">
    <property type="entry name" value="Nucleotide_cyclase"/>
</dbReference>
<dbReference type="Pfam" id="PF00989">
    <property type="entry name" value="PAS"/>
    <property type="match status" value="1"/>
</dbReference>
<dbReference type="PANTHER" id="PTHR44757:SF4">
    <property type="entry name" value="DIGUANYLATE CYCLASE DGCE-RELATED"/>
    <property type="match status" value="1"/>
</dbReference>
<dbReference type="SMART" id="SM00091">
    <property type="entry name" value="PAS"/>
    <property type="match status" value="1"/>
</dbReference>
<dbReference type="InterPro" id="IPR013767">
    <property type="entry name" value="PAS_fold"/>
</dbReference>
<dbReference type="SUPFAM" id="SSF55073">
    <property type="entry name" value="Nucleotide cyclase"/>
    <property type="match status" value="1"/>
</dbReference>
<dbReference type="FunFam" id="3.30.70.270:FF:000001">
    <property type="entry name" value="Diguanylate cyclase domain protein"/>
    <property type="match status" value="1"/>
</dbReference>
<dbReference type="PROSITE" id="PS50887">
    <property type="entry name" value="GGDEF"/>
    <property type="match status" value="1"/>
</dbReference>
<dbReference type="EMBL" id="VPFL01000006">
    <property type="protein sequence ID" value="TXF12455.1"/>
    <property type="molecule type" value="Genomic_DNA"/>
</dbReference>
<feature type="transmembrane region" description="Helical" evidence="1">
    <location>
        <begin position="20"/>
        <end position="41"/>
    </location>
</feature>